<dbReference type="InterPro" id="IPR053010">
    <property type="entry name" value="SET_SmydA-8"/>
</dbReference>
<dbReference type="PANTHER" id="PTHR46455">
    <property type="entry name" value="SET AND MYND DOMAIN CONTAINING, ARTHROPOD-SPECIFIC, MEMBER 4, ISOFORM A"/>
    <property type="match status" value="1"/>
</dbReference>
<dbReference type="InterPro" id="IPR001214">
    <property type="entry name" value="SET_dom"/>
</dbReference>
<dbReference type="InterPro" id="IPR046341">
    <property type="entry name" value="SET_dom_sf"/>
</dbReference>
<dbReference type="PANTHER" id="PTHR46455:SF6">
    <property type="entry name" value="RE22408P-RELATED"/>
    <property type="match status" value="1"/>
</dbReference>
<dbReference type="Pfam" id="PF00856">
    <property type="entry name" value="SET"/>
    <property type="match status" value="1"/>
</dbReference>
<dbReference type="VEuPathDB" id="VectorBase:AALB20_027752"/>
<dbReference type="VEuPathDB" id="VectorBase:AALB001227"/>
<dbReference type="KEGG" id="aali:118467103"/>
<protein>
    <submittedName>
        <fullName evidence="1">SET domain-containing protein</fullName>
    </submittedName>
</protein>
<dbReference type="GO" id="GO:0008170">
    <property type="term" value="F:N-methyltransferase activity"/>
    <property type="evidence" value="ECO:0007669"/>
    <property type="project" value="UniProtKB-ARBA"/>
</dbReference>
<name>A0A182F437_ANOAL</name>
<dbReference type="SUPFAM" id="SSF82199">
    <property type="entry name" value="SET domain"/>
    <property type="match status" value="1"/>
</dbReference>
<evidence type="ECO:0000313" key="1">
    <source>
        <dbReference type="EnsemblMetazoa" id="AALB001227-PA"/>
    </source>
</evidence>
<dbReference type="GeneID" id="118467103"/>
<reference evidence="1" key="2">
    <citation type="submission" date="2022-08" db="UniProtKB">
        <authorList>
            <consortium name="EnsemblMetazoa"/>
        </authorList>
    </citation>
    <scope>IDENTIFICATION</scope>
    <source>
        <strain evidence="1">STECLA/ALBI9_A</strain>
    </source>
</reference>
<reference evidence="1 2" key="1">
    <citation type="journal article" date="2017" name="G3 (Bethesda)">
        <title>The Physical Genome Mapping of Anopheles albimanus Corrected Scaffold Misassemblies and Identified Interarm Rearrangements in Genus Anopheles.</title>
        <authorList>
            <person name="Artemov G.N."/>
            <person name="Peery A.N."/>
            <person name="Jiang X."/>
            <person name="Tu Z."/>
            <person name="Stegniy V.N."/>
            <person name="Sharakhova M.V."/>
            <person name="Sharakhov I.V."/>
        </authorList>
    </citation>
    <scope>NUCLEOTIDE SEQUENCE [LARGE SCALE GENOMIC DNA]</scope>
    <source>
        <strain evidence="1 2">ALBI9_A</strain>
    </source>
</reference>
<keyword evidence="2" id="KW-1185">Reference proteome</keyword>
<dbReference type="AlphaFoldDB" id="A0A182F437"/>
<dbReference type="STRING" id="7167.A0A182F437"/>
<dbReference type="RefSeq" id="XP_035793050.1">
    <property type="nucleotide sequence ID" value="XM_035937157.1"/>
</dbReference>
<sequence length="535" mass="61768">MRDYARRPGMTGAASFSRFIVRASMNSHFEELCEIQKNDDLGRFLVAKRNIKAGELILAEEPIVIGPYWDADISCLNCLRAANRTCKKCHKAPLCRDCQQHDQVECEFYERSTSLGKNFLFDHYNIVTPVRCLLLYRRDRDKWEQLMAMESHCDSRRGTEIWDIHEQYVVQPMMHEEAFRTIDDLVVSAELLQRICGVLDVNTFEIRGNMDSQGVQMNNLARGLYPQTSLMTHNCRTNTLIAVDGMSKLRLYASLNIMSGELLYYNYTRVLFSTFERQTHLRKGKYFICTCERCRDPTEFGTHLSSIKCTECADGLCLFYDESPRWECNSCGHQLQREYVNHVMCEAREDVSSCSLDIRNLEKVIGKHSKTLNPHHALVLEAKQNLAGELRSMCMSYEPQNMPRNALRRKLELCEEMLQILRVLDPGISRLTGIALYEYHAALVELSRRNHGTGEIKTPELQENLHTAESVLKEAIGMLVFEHPTTPEGQLTKKAMCELKKLREYIQNVQALAEDEKTDRQFKGKRTTNGKKFVK</sequence>
<dbReference type="EnsemblMetazoa" id="AALB001227-RA">
    <property type="protein sequence ID" value="AALB001227-PA"/>
    <property type="gene ID" value="AALB001227"/>
</dbReference>
<accession>A0A182F437</accession>
<organism evidence="1 2">
    <name type="scientific">Anopheles albimanus</name>
    <name type="common">New world malaria mosquito</name>
    <dbReference type="NCBI Taxonomy" id="7167"/>
    <lineage>
        <taxon>Eukaryota</taxon>
        <taxon>Metazoa</taxon>
        <taxon>Ecdysozoa</taxon>
        <taxon>Arthropoda</taxon>
        <taxon>Hexapoda</taxon>
        <taxon>Insecta</taxon>
        <taxon>Pterygota</taxon>
        <taxon>Neoptera</taxon>
        <taxon>Endopterygota</taxon>
        <taxon>Diptera</taxon>
        <taxon>Nematocera</taxon>
        <taxon>Culicoidea</taxon>
        <taxon>Culicidae</taxon>
        <taxon>Anophelinae</taxon>
        <taxon>Anopheles</taxon>
    </lineage>
</organism>
<dbReference type="Gene3D" id="6.10.140.2220">
    <property type="match status" value="1"/>
</dbReference>
<dbReference type="Proteomes" id="UP000069272">
    <property type="component" value="Chromosome 3R"/>
</dbReference>
<proteinExistence type="predicted"/>
<evidence type="ECO:0000313" key="2">
    <source>
        <dbReference type="Proteomes" id="UP000069272"/>
    </source>
</evidence>
<dbReference type="OrthoDB" id="77368at2759"/>
<dbReference type="GO" id="GO:0008276">
    <property type="term" value="F:protein methyltransferase activity"/>
    <property type="evidence" value="ECO:0007669"/>
    <property type="project" value="UniProtKB-ARBA"/>
</dbReference>
<dbReference type="Gene3D" id="2.170.270.10">
    <property type="entry name" value="SET domain"/>
    <property type="match status" value="1"/>
</dbReference>
<dbReference type="GO" id="GO:0008757">
    <property type="term" value="F:S-adenosylmethionine-dependent methyltransferase activity"/>
    <property type="evidence" value="ECO:0007669"/>
    <property type="project" value="UniProtKB-ARBA"/>
</dbReference>
<dbReference type="Gene3D" id="1.10.220.160">
    <property type="match status" value="1"/>
</dbReference>
<dbReference type="CDD" id="cd20071">
    <property type="entry name" value="SET_SMYD"/>
    <property type="match status" value="1"/>
</dbReference>